<feature type="compositionally biased region" description="Polar residues" evidence="2">
    <location>
        <begin position="296"/>
        <end position="307"/>
    </location>
</feature>
<feature type="region of interest" description="Disordered" evidence="2">
    <location>
        <begin position="26"/>
        <end position="46"/>
    </location>
</feature>
<name>A0A6I8PFV2_ORNAN</name>
<keyword evidence="1" id="KW-0175">Coiled coil</keyword>
<dbReference type="PANTHER" id="PTHR34533:SF1">
    <property type="entry name" value="COILED-COIL DOMAIN-CONTAINING PROTEIN 159"/>
    <property type="match status" value="1"/>
</dbReference>
<dbReference type="OMA" id="VTCIYQK"/>
<feature type="coiled-coil region" evidence="1">
    <location>
        <begin position="69"/>
        <end position="117"/>
    </location>
</feature>
<evidence type="ECO:0000256" key="2">
    <source>
        <dbReference type="SAM" id="MobiDB-lite"/>
    </source>
</evidence>
<dbReference type="GeneTree" id="ENSGT00390000008201"/>
<keyword evidence="4" id="KW-1185">Reference proteome</keyword>
<evidence type="ECO:0000256" key="1">
    <source>
        <dbReference type="SAM" id="Coils"/>
    </source>
</evidence>
<dbReference type="Bgee" id="ENSOANG00000001294">
    <property type="expression patterns" value="Expressed in testis"/>
</dbReference>
<proteinExistence type="predicted"/>
<feature type="region of interest" description="Disordered" evidence="2">
    <location>
        <begin position="284"/>
        <end position="322"/>
    </location>
</feature>
<dbReference type="AlphaFoldDB" id="A0A6I8PFV2"/>
<accession>A0A6I8PFV2</accession>
<evidence type="ECO:0000313" key="4">
    <source>
        <dbReference type="Proteomes" id="UP000002279"/>
    </source>
</evidence>
<dbReference type="Proteomes" id="UP000002279">
    <property type="component" value="Chromosome 7"/>
</dbReference>
<dbReference type="Ensembl" id="ENSOANT00000075842.1">
    <property type="protein sequence ID" value="ENSOANP00000053730.1"/>
    <property type="gene ID" value="ENSOANG00000001294.3"/>
</dbReference>
<reference evidence="3" key="3">
    <citation type="submission" date="2025-09" db="UniProtKB">
        <authorList>
            <consortium name="Ensembl"/>
        </authorList>
    </citation>
    <scope>IDENTIFICATION</scope>
    <source>
        <strain evidence="3">Glennie</strain>
    </source>
</reference>
<dbReference type="InParanoid" id="A0A6I8PFV2"/>
<sequence>MPSDCYKVQEKWLISFSEEEVHYLSSNQSPTLPWSGPEPTVSQPAPESHQDIEACTENDKVQILIPDSQSNLKSELDGLRSQLEAQTKAFEFLNHSVMLLEKESSLQQLKIQQLEDALSLVSCSAQEELLEQGLEQGLQELWGALGQRLQELGGNVHYSKEPQHQQFSHSLQQLAQEIHDSKVFLWEELKTLQDKVAQIHQKLITQDEEITQNLINIKKMQDNMVKCRKFLTKLKEQSGLSSAEDLAESKWAKEVKKELMNIRLNINTLQNSKEQNIQGILKTKGTGQRGRHCHSPTPSTSVWTLKSGTMGHPNQDESSAED</sequence>
<dbReference type="PANTHER" id="PTHR34533">
    <property type="entry name" value="TRANSMEMBRANE PROTEIN CCDC163"/>
    <property type="match status" value="1"/>
</dbReference>
<evidence type="ECO:0000313" key="3">
    <source>
        <dbReference type="Ensembl" id="ENSOANP00000053730.1"/>
    </source>
</evidence>
<protein>
    <submittedName>
        <fullName evidence="3">Coiled-coil domain containing 159</fullName>
    </submittedName>
</protein>
<reference evidence="3 4" key="1">
    <citation type="journal article" date="2008" name="Nature">
        <title>Genome analysis of the platypus reveals unique signatures of evolution.</title>
        <authorList>
            <person name="Warren W.C."/>
            <person name="Hillier L.W."/>
            <person name="Marshall Graves J.A."/>
            <person name="Birney E."/>
            <person name="Ponting C.P."/>
            <person name="Grutzner F."/>
            <person name="Belov K."/>
            <person name="Miller W."/>
            <person name="Clarke L."/>
            <person name="Chinwalla A.T."/>
            <person name="Yang S.P."/>
            <person name="Heger A."/>
            <person name="Locke D.P."/>
            <person name="Miethke P."/>
            <person name="Waters P.D."/>
            <person name="Veyrunes F."/>
            <person name="Fulton L."/>
            <person name="Fulton B."/>
            <person name="Graves T."/>
            <person name="Wallis J."/>
            <person name="Puente X.S."/>
            <person name="Lopez-Otin C."/>
            <person name="Ordonez G.R."/>
            <person name="Eichler E.E."/>
            <person name="Chen L."/>
            <person name="Cheng Z."/>
            <person name="Deakin J.E."/>
            <person name="Alsop A."/>
            <person name="Thompson K."/>
            <person name="Kirby P."/>
            <person name="Papenfuss A.T."/>
            <person name="Wakefield M.J."/>
            <person name="Olender T."/>
            <person name="Lancet D."/>
            <person name="Huttley G.A."/>
            <person name="Smit A.F."/>
            <person name="Pask A."/>
            <person name="Temple-Smith P."/>
            <person name="Batzer M.A."/>
            <person name="Walker J.A."/>
            <person name="Konkel M.K."/>
            <person name="Harris R.S."/>
            <person name="Whittington C.M."/>
            <person name="Wong E.S."/>
            <person name="Gemmell N.J."/>
            <person name="Buschiazzo E."/>
            <person name="Vargas Jentzsch I.M."/>
            <person name="Merkel A."/>
            <person name="Schmitz J."/>
            <person name="Zemann A."/>
            <person name="Churakov G."/>
            <person name="Kriegs J.O."/>
            <person name="Brosius J."/>
            <person name="Murchison E.P."/>
            <person name="Sachidanandam R."/>
            <person name="Smith C."/>
            <person name="Hannon G.J."/>
            <person name="Tsend-Ayush E."/>
            <person name="McMillan D."/>
            <person name="Attenborough R."/>
            <person name="Rens W."/>
            <person name="Ferguson-Smith M."/>
            <person name="Lefevre C.M."/>
            <person name="Sharp J.A."/>
            <person name="Nicholas K.R."/>
            <person name="Ray D.A."/>
            <person name="Kube M."/>
            <person name="Reinhardt R."/>
            <person name="Pringle T.H."/>
            <person name="Taylor J."/>
            <person name="Jones R.C."/>
            <person name="Nixon B."/>
            <person name="Dacheux J.L."/>
            <person name="Niwa H."/>
            <person name="Sekita Y."/>
            <person name="Huang X."/>
            <person name="Stark A."/>
            <person name="Kheradpour P."/>
            <person name="Kellis M."/>
            <person name="Flicek P."/>
            <person name="Chen Y."/>
            <person name="Webber C."/>
            <person name="Hardison R."/>
            <person name="Nelson J."/>
            <person name="Hallsworth-Pepin K."/>
            <person name="Delehaunty K."/>
            <person name="Markovic C."/>
            <person name="Minx P."/>
            <person name="Feng Y."/>
            <person name="Kremitzki C."/>
            <person name="Mitreva M."/>
            <person name="Glasscock J."/>
            <person name="Wylie T."/>
            <person name="Wohldmann P."/>
            <person name="Thiru P."/>
            <person name="Nhan M.N."/>
            <person name="Pohl C.S."/>
            <person name="Smith S.M."/>
            <person name="Hou S."/>
            <person name="Nefedov M."/>
            <person name="de Jong P.J."/>
            <person name="Renfree M.B."/>
            <person name="Mardis E.R."/>
            <person name="Wilson R.K."/>
        </authorList>
    </citation>
    <scope>NUCLEOTIDE SEQUENCE [LARGE SCALE GENOMIC DNA]</scope>
    <source>
        <strain evidence="3 4">Glennie</strain>
    </source>
</reference>
<reference evidence="3" key="2">
    <citation type="submission" date="2025-08" db="UniProtKB">
        <authorList>
            <consortium name="Ensembl"/>
        </authorList>
    </citation>
    <scope>IDENTIFICATION</scope>
    <source>
        <strain evidence="3">Glennie</strain>
    </source>
</reference>
<dbReference type="InterPro" id="IPR039284">
    <property type="entry name" value="CCDC159/163"/>
</dbReference>
<gene>
    <name evidence="3" type="primary">CCDC159</name>
</gene>
<dbReference type="FunCoup" id="A0A6I8PFV2">
    <property type="interactions" value="33"/>
</dbReference>
<organism evidence="3 4">
    <name type="scientific">Ornithorhynchus anatinus</name>
    <name type="common">Duckbill platypus</name>
    <dbReference type="NCBI Taxonomy" id="9258"/>
    <lineage>
        <taxon>Eukaryota</taxon>
        <taxon>Metazoa</taxon>
        <taxon>Chordata</taxon>
        <taxon>Craniata</taxon>
        <taxon>Vertebrata</taxon>
        <taxon>Euteleostomi</taxon>
        <taxon>Mammalia</taxon>
        <taxon>Monotremata</taxon>
        <taxon>Ornithorhynchidae</taxon>
        <taxon>Ornithorhynchus</taxon>
    </lineage>
</organism>